<dbReference type="RefSeq" id="WP_143374963.1">
    <property type="nucleotide sequence ID" value="NZ_VJVZ01000014.1"/>
</dbReference>
<organism evidence="3 4">
    <name type="scientific">Flavobacterium zepuense</name>
    <dbReference type="NCBI Taxonomy" id="2593302"/>
    <lineage>
        <taxon>Bacteria</taxon>
        <taxon>Pseudomonadati</taxon>
        <taxon>Bacteroidota</taxon>
        <taxon>Flavobacteriia</taxon>
        <taxon>Flavobacteriales</taxon>
        <taxon>Flavobacteriaceae</taxon>
        <taxon>Flavobacterium</taxon>
    </lineage>
</organism>
<protein>
    <submittedName>
        <fullName evidence="3">Uncharacterized protein</fullName>
    </submittedName>
</protein>
<feature type="signal peptide" evidence="2">
    <location>
        <begin position="1"/>
        <end position="19"/>
    </location>
</feature>
<keyword evidence="2" id="KW-0732">Signal</keyword>
<evidence type="ECO:0000313" key="3">
    <source>
        <dbReference type="EMBL" id="TRW22226.1"/>
    </source>
</evidence>
<dbReference type="Proteomes" id="UP000320643">
    <property type="component" value="Unassembled WGS sequence"/>
</dbReference>
<name>A0A552UVH9_9FLAO</name>
<dbReference type="OrthoDB" id="1439204at2"/>
<proteinExistence type="predicted"/>
<sequence>MKNYALLLLLAIGSNSAFAQMGYGKPEDIKEVQQKTLLVVLDAPKDKETKKLSKNKADLAEYEKEIADYNTALKEVFTTEWKMSKDVQFVTEEEFEAIVDDKVKKTQYAYFENVVNRSSVLNNDVGGGSNRIPRTYSHILGLTDQGKPVYTMMYNTLHPNKGDLVFIVQQFQNYFKMRLEEKGMKDMMRELLASSPKLKDMTLLIDAELIDDKAAAKIAEVYKYKYIITPKSEIDNAIVAHKPGIAYIRLIPVAQMVDRSLTQRKGFEAPAVSTSQMIFTQYIVNAEDGQGISFISGATGPKTTFGDLKTLVKNIDGK</sequence>
<feature type="chain" id="PRO_5021835989" evidence="2">
    <location>
        <begin position="20"/>
        <end position="318"/>
    </location>
</feature>
<keyword evidence="1" id="KW-0175">Coiled coil</keyword>
<reference evidence="3 4" key="1">
    <citation type="submission" date="2019-07" db="EMBL/GenBank/DDBJ databases">
        <title>Flavobacterium sp. nov., isolated from glacier ice.</title>
        <authorList>
            <person name="Liu Q."/>
            <person name="Xin Y.-H."/>
        </authorList>
    </citation>
    <scope>NUCLEOTIDE SEQUENCE [LARGE SCALE GENOMIC DNA]</scope>
    <source>
        <strain evidence="3 4">ZT4R6</strain>
    </source>
</reference>
<dbReference type="AlphaFoldDB" id="A0A552UVH9"/>
<feature type="coiled-coil region" evidence="1">
    <location>
        <begin position="45"/>
        <end position="79"/>
    </location>
</feature>
<keyword evidence="4" id="KW-1185">Reference proteome</keyword>
<evidence type="ECO:0000313" key="4">
    <source>
        <dbReference type="Proteomes" id="UP000320643"/>
    </source>
</evidence>
<accession>A0A552UVH9</accession>
<evidence type="ECO:0000256" key="2">
    <source>
        <dbReference type="SAM" id="SignalP"/>
    </source>
</evidence>
<gene>
    <name evidence="3" type="ORF">FMM05_18750</name>
</gene>
<evidence type="ECO:0000256" key="1">
    <source>
        <dbReference type="SAM" id="Coils"/>
    </source>
</evidence>
<comment type="caution">
    <text evidence="3">The sequence shown here is derived from an EMBL/GenBank/DDBJ whole genome shotgun (WGS) entry which is preliminary data.</text>
</comment>
<dbReference type="EMBL" id="VJVZ01000014">
    <property type="protein sequence ID" value="TRW22226.1"/>
    <property type="molecule type" value="Genomic_DNA"/>
</dbReference>